<dbReference type="Proteomes" id="UP000184212">
    <property type="component" value="Unassembled WGS sequence"/>
</dbReference>
<dbReference type="PROSITE" id="PS51819">
    <property type="entry name" value="VOC"/>
    <property type="match status" value="1"/>
</dbReference>
<reference evidence="2 3" key="1">
    <citation type="submission" date="2016-11" db="EMBL/GenBank/DDBJ databases">
        <authorList>
            <person name="Jaros S."/>
            <person name="Januszkiewicz K."/>
            <person name="Wedrychowicz H."/>
        </authorList>
    </citation>
    <scope>NUCLEOTIDE SEQUENCE [LARGE SCALE GENOMIC DNA]</scope>
    <source>
        <strain evidence="2 3">DSM 24574</strain>
    </source>
</reference>
<keyword evidence="3" id="KW-1185">Reference proteome</keyword>
<dbReference type="Gene3D" id="3.10.180.10">
    <property type="entry name" value="2,3-Dihydroxybiphenyl 1,2-Dioxygenase, domain 1"/>
    <property type="match status" value="1"/>
</dbReference>
<dbReference type="AlphaFoldDB" id="A0A1M5KQM0"/>
<sequence length="117" mass="13118">MTSLNLIVIKTNNLEGLAEFYTTLGMQFDYHQHGNGPHHYASITDGPTLEIYPLSKNVTKPDHTTRLGLVVERLDVLIADLKSRGITIVSEPAVTEWGYVAIVQDLDGRKVELTERR</sequence>
<evidence type="ECO:0000259" key="1">
    <source>
        <dbReference type="PROSITE" id="PS51819"/>
    </source>
</evidence>
<organism evidence="2 3">
    <name type="scientific">Chryseolinea serpens</name>
    <dbReference type="NCBI Taxonomy" id="947013"/>
    <lineage>
        <taxon>Bacteria</taxon>
        <taxon>Pseudomonadati</taxon>
        <taxon>Bacteroidota</taxon>
        <taxon>Cytophagia</taxon>
        <taxon>Cytophagales</taxon>
        <taxon>Fulvivirgaceae</taxon>
        <taxon>Chryseolinea</taxon>
    </lineage>
</organism>
<dbReference type="InterPro" id="IPR004360">
    <property type="entry name" value="Glyas_Fos-R_dOase_dom"/>
</dbReference>
<dbReference type="OrthoDB" id="5186830at2"/>
<dbReference type="Pfam" id="PF00903">
    <property type="entry name" value="Glyoxalase"/>
    <property type="match status" value="1"/>
</dbReference>
<dbReference type="InterPro" id="IPR037523">
    <property type="entry name" value="VOC_core"/>
</dbReference>
<dbReference type="STRING" id="947013.SAMN04488109_0784"/>
<gene>
    <name evidence="2" type="ORF">SAMN04488109_0784</name>
</gene>
<dbReference type="InterPro" id="IPR029068">
    <property type="entry name" value="Glyas_Bleomycin-R_OHBP_Dase"/>
</dbReference>
<name>A0A1M5KQM0_9BACT</name>
<protein>
    <recommendedName>
        <fullName evidence="1">VOC domain-containing protein</fullName>
    </recommendedName>
</protein>
<evidence type="ECO:0000313" key="2">
    <source>
        <dbReference type="EMBL" id="SHG55035.1"/>
    </source>
</evidence>
<accession>A0A1M5KQM0</accession>
<dbReference type="RefSeq" id="WP_073131238.1">
    <property type="nucleotide sequence ID" value="NZ_FQWQ01000001.1"/>
</dbReference>
<evidence type="ECO:0000313" key="3">
    <source>
        <dbReference type="Proteomes" id="UP000184212"/>
    </source>
</evidence>
<feature type="domain" description="VOC" evidence="1">
    <location>
        <begin position="3"/>
        <end position="116"/>
    </location>
</feature>
<proteinExistence type="predicted"/>
<dbReference type="SUPFAM" id="SSF54593">
    <property type="entry name" value="Glyoxalase/Bleomycin resistance protein/Dihydroxybiphenyl dioxygenase"/>
    <property type="match status" value="1"/>
</dbReference>
<dbReference type="EMBL" id="FQWQ01000001">
    <property type="protein sequence ID" value="SHG55035.1"/>
    <property type="molecule type" value="Genomic_DNA"/>
</dbReference>